<dbReference type="PANTHER" id="PTHR23112:SF22">
    <property type="entry name" value="G-PROTEIN COUPLED RECEPTOR"/>
    <property type="match status" value="1"/>
</dbReference>
<comment type="subcellular location">
    <subcellularLocation>
        <location evidence="1">Membrane</location>
        <topology evidence="1">Multi-pass membrane protein</topology>
    </subcellularLocation>
</comment>
<feature type="transmembrane region" description="Helical" evidence="6">
    <location>
        <begin position="50"/>
        <end position="71"/>
    </location>
</feature>
<keyword evidence="10" id="KW-1185">Reference proteome</keyword>
<evidence type="ECO:0000259" key="8">
    <source>
        <dbReference type="PROSITE" id="PS50262"/>
    </source>
</evidence>
<dbReference type="PANTHER" id="PTHR23112">
    <property type="entry name" value="G PROTEIN-COUPLED RECEPTOR 157-RELATED"/>
    <property type="match status" value="1"/>
</dbReference>
<feature type="transmembrane region" description="Helical" evidence="6">
    <location>
        <begin position="313"/>
        <end position="334"/>
    </location>
</feature>
<feature type="transmembrane region" description="Helical" evidence="6">
    <location>
        <begin position="122"/>
        <end position="142"/>
    </location>
</feature>
<dbReference type="SUPFAM" id="SSF81321">
    <property type="entry name" value="Family A G protein-coupled receptor-like"/>
    <property type="match status" value="1"/>
</dbReference>
<dbReference type="GO" id="GO:0007189">
    <property type="term" value="P:adenylate cyclase-activating G protein-coupled receptor signaling pathway"/>
    <property type="evidence" value="ECO:0007669"/>
    <property type="project" value="TreeGrafter"/>
</dbReference>
<dbReference type="InParanoid" id="A0A423XGN6"/>
<evidence type="ECO:0000256" key="3">
    <source>
        <dbReference type="ARBA" id="ARBA00022989"/>
    </source>
</evidence>
<dbReference type="GO" id="GO:0005886">
    <property type="term" value="C:plasma membrane"/>
    <property type="evidence" value="ECO:0007669"/>
    <property type="project" value="TreeGrafter"/>
</dbReference>
<keyword evidence="2 6" id="KW-0812">Transmembrane</keyword>
<dbReference type="AlphaFoldDB" id="A0A423XGN6"/>
<comment type="caution">
    <text evidence="9">The sequence shown here is derived from an EMBL/GenBank/DDBJ whole genome shotgun (WGS) entry which is preliminary data.</text>
</comment>
<dbReference type="GO" id="GO:0007166">
    <property type="term" value="P:cell surface receptor signaling pathway"/>
    <property type="evidence" value="ECO:0007669"/>
    <property type="project" value="InterPro"/>
</dbReference>
<evidence type="ECO:0000256" key="5">
    <source>
        <dbReference type="SAM" id="MobiDB-lite"/>
    </source>
</evidence>
<dbReference type="EMBL" id="LKEB01000009">
    <property type="protein sequence ID" value="ROW15379.1"/>
    <property type="molecule type" value="Genomic_DNA"/>
</dbReference>
<evidence type="ECO:0000256" key="4">
    <source>
        <dbReference type="ARBA" id="ARBA00023136"/>
    </source>
</evidence>
<dbReference type="Gene3D" id="1.20.1070.10">
    <property type="entry name" value="Rhodopsin 7-helix transmembrane proteins"/>
    <property type="match status" value="1"/>
</dbReference>
<keyword evidence="3 6" id="KW-1133">Transmembrane helix</keyword>
<dbReference type="Pfam" id="PF05462">
    <property type="entry name" value="Dicty_CAR"/>
    <property type="match status" value="1"/>
</dbReference>
<feature type="domain" description="G-protein coupled receptors family 1 profile" evidence="8">
    <location>
        <begin position="28"/>
        <end position="371"/>
    </location>
</feature>
<evidence type="ECO:0000313" key="10">
    <source>
        <dbReference type="Proteomes" id="UP000285146"/>
    </source>
</evidence>
<protein>
    <recommendedName>
        <fullName evidence="11">G-protein coupled receptors family 2 profile 2 domain-containing protein</fullName>
    </recommendedName>
</protein>
<dbReference type="InterPro" id="IPR017981">
    <property type="entry name" value="GPCR_2-like_7TM"/>
</dbReference>
<organism evidence="9 10">
    <name type="scientific">Cytospora leucostoma</name>
    <dbReference type="NCBI Taxonomy" id="1230097"/>
    <lineage>
        <taxon>Eukaryota</taxon>
        <taxon>Fungi</taxon>
        <taxon>Dikarya</taxon>
        <taxon>Ascomycota</taxon>
        <taxon>Pezizomycotina</taxon>
        <taxon>Sordariomycetes</taxon>
        <taxon>Sordariomycetidae</taxon>
        <taxon>Diaporthales</taxon>
        <taxon>Cytosporaceae</taxon>
        <taxon>Cytospora</taxon>
    </lineage>
</organism>
<gene>
    <name evidence="9" type="ORF">VPNG_02240</name>
</gene>
<evidence type="ECO:0008006" key="11">
    <source>
        <dbReference type="Google" id="ProtNLM"/>
    </source>
</evidence>
<feature type="transmembrane region" description="Helical" evidence="6">
    <location>
        <begin position="83"/>
        <end position="110"/>
    </location>
</feature>
<keyword evidence="4 6" id="KW-0472">Membrane</keyword>
<proteinExistence type="predicted"/>
<evidence type="ECO:0000256" key="2">
    <source>
        <dbReference type="ARBA" id="ARBA00022692"/>
    </source>
</evidence>
<dbReference type="OrthoDB" id="18453at2759"/>
<feature type="domain" description="G-protein coupled receptors family 2 profile 2" evidence="7">
    <location>
        <begin position="11"/>
        <end position="188"/>
    </location>
</feature>
<feature type="transmembrane region" description="Helical" evidence="6">
    <location>
        <begin position="354"/>
        <end position="373"/>
    </location>
</feature>
<evidence type="ECO:0000256" key="6">
    <source>
        <dbReference type="SAM" id="Phobius"/>
    </source>
</evidence>
<reference evidence="9 10" key="1">
    <citation type="submission" date="2015-09" db="EMBL/GenBank/DDBJ databases">
        <title>Host preference determinants of Valsa canker pathogens revealed by comparative genomics.</title>
        <authorList>
            <person name="Yin Z."/>
            <person name="Huang L."/>
        </authorList>
    </citation>
    <scope>NUCLEOTIDE SEQUENCE [LARGE SCALE GENOMIC DNA]</scope>
    <source>
        <strain evidence="9 10">SXYLt</strain>
    </source>
</reference>
<dbReference type="STRING" id="1230097.A0A423XGN6"/>
<dbReference type="PROSITE" id="PS50261">
    <property type="entry name" value="G_PROTEIN_RECEP_F2_4"/>
    <property type="match status" value="1"/>
</dbReference>
<feature type="transmembrane region" description="Helical" evidence="6">
    <location>
        <begin position="20"/>
        <end position="38"/>
    </location>
</feature>
<feature type="region of interest" description="Disordered" evidence="5">
    <location>
        <begin position="405"/>
        <end position="454"/>
    </location>
</feature>
<dbReference type="PROSITE" id="PS50262">
    <property type="entry name" value="G_PROTEIN_RECEP_F1_2"/>
    <property type="match status" value="1"/>
</dbReference>
<evidence type="ECO:0000313" key="9">
    <source>
        <dbReference type="EMBL" id="ROW15379.1"/>
    </source>
</evidence>
<accession>A0A423XGN6</accession>
<evidence type="ECO:0000256" key="1">
    <source>
        <dbReference type="ARBA" id="ARBA00004141"/>
    </source>
</evidence>
<feature type="transmembrane region" description="Helical" evidence="6">
    <location>
        <begin position="166"/>
        <end position="188"/>
    </location>
</feature>
<sequence length="454" mass="50797">MELSSASEAHLDIFATIERVCSVFSLLGCAFIIVTFCVSKSFHKPINRLVFYASFGNLMSNVATLIARTYIDTPWVPGCQFQAFLIQMLLPADAFWSLAMAVNVYLTFYYKFDAQKLRKMEIPYLLVCYGVPFIIAFVYIFIQDPVKGRMYGDATLWCWIRQTWDIWRLVTFYGPVWVSICVTFFIYIRAGREIYHNHKKLQGLNYTSHCDPEPLPVDDPFSTKTTEVSVTSEVVTSTTEDTIELGTISAPQRHSSVIRQQPSPYSVTITALPSTSAGPTTTLTTINNDNSDRKSTIAPRNNRKAAYEVNSAAWQYTKCAILFFTAILVTWIPSTANRVYSVVHVDEISLPLEYMSALVLPLQGFWNSIIYVVTSWGACKDLVEDAGLLLRGVWRPKVPGGLRSRSRLGSGVGRRGEDGPASASHGTFEMMSRGRNTRPASDKCGDTESMEALA</sequence>
<dbReference type="InterPro" id="IPR017452">
    <property type="entry name" value="GPCR_Rhodpsn_7TM"/>
</dbReference>
<dbReference type="Proteomes" id="UP000285146">
    <property type="component" value="Unassembled WGS sequence"/>
</dbReference>
<evidence type="ECO:0000259" key="7">
    <source>
        <dbReference type="PROSITE" id="PS50261"/>
    </source>
</evidence>
<dbReference type="GO" id="GO:0004930">
    <property type="term" value="F:G protein-coupled receptor activity"/>
    <property type="evidence" value="ECO:0007669"/>
    <property type="project" value="TreeGrafter"/>
</dbReference>
<name>A0A423XGN6_9PEZI</name>